<dbReference type="InterPro" id="IPR051554">
    <property type="entry name" value="Acetyltransferase_Eis"/>
</dbReference>
<comment type="caution">
    <text evidence="4">Lacks conserved residue(s) required for the propagation of feature annotation.</text>
</comment>
<dbReference type="EMBL" id="NHZO01000143">
    <property type="protein sequence ID" value="PHQ51581.1"/>
    <property type="molecule type" value="Genomic_DNA"/>
</dbReference>
<dbReference type="Pfam" id="PF13527">
    <property type="entry name" value="Acetyltransf_9"/>
    <property type="match status" value="1"/>
</dbReference>
<feature type="domain" description="N-acetyltransferase" evidence="5">
    <location>
        <begin position="3"/>
        <end position="153"/>
    </location>
</feature>
<evidence type="ECO:0000256" key="1">
    <source>
        <dbReference type="ARBA" id="ARBA00009213"/>
    </source>
</evidence>
<dbReference type="InterPro" id="IPR036527">
    <property type="entry name" value="SCP2_sterol-bd_dom_sf"/>
</dbReference>
<feature type="binding site" evidence="4">
    <location>
        <begin position="83"/>
        <end position="85"/>
    </location>
    <ligand>
        <name>acetyl-CoA</name>
        <dbReference type="ChEBI" id="CHEBI:57288"/>
    </ligand>
</feature>
<dbReference type="RefSeq" id="WP_099199121.1">
    <property type="nucleotide sequence ID" value="NZ_JBIRXA010000006.1"/>
</dbReference>
<dbReference type="Gene3D" id="3.30.1050.10">
    <property type="entry name" value="SCP2 sterol-binding domain"/>
    <property type="match status" value="1"/>
</dbReference>
<dbReference type="Pfam" id="PF17668">
    <property type="entry name" value="Acetyltransf_17"/>
    <property type="match status" value="1"/>
</dbReference>
<dbReference type="InterPro" id="IPR022902">
    <property type="entry name" value="NAcTrfase_Eis"/>
</dbReference>
<organism evidence="6 7">
    <name type="scientific">Streptomyces cinnamoneus</name>
    <name type="common">Streptoverticillium cinnamoneum</name>
    <dbReference type="NCBI Taxonomy" id="53446"/>
    <lineage>
        <taxon>Bacteria</taxon>
        <taxon>Bacillati</taxon>
        <taxon>Actinomycetota</taxon>
        <taxon>Actinomycetes</taxon>
        <taxon>Kitasatosporales</taxon>
        <taxon>Streptomycetaceae</taxon>
        <taxon>Streptomyces</taxon>
        <taxon>Streptomyces cinnamoneus group</taxon>
    </lineage>
</organism>
<evidence type="ECO:0000313" key="6">
    <source>
        <dbReference type="EMBL" id="PHQ51581.1"/>
    </source>
</evidence>
<evidence type="ECO:0000256" key="4">
    <source>
        <dbReference type="HAMAP-Rule" id="MF_01812"/>
    </source>
</evidence>
<dbReference type="PANTHER" id="PTHR37817">
    <property type="entry name" value="N-ACETYLTRANSFERASE EIS"/>
    <property type="match status" value="1"/>
</dbReference>
<dbReference type="GO" id="GO:0034069">
    <property type="term" value="F:aminoglycoside N-acetyltransferase activity"/>
    <property type="evidence" value="ECO:0007669"/>
    <property type="project" value="TreeGrafter"/>
</dbReference>
<proteinExistence type="inferred from homology"/>
<dbReference type="InterPro" id="IPR016181">
    <property type="entry name" value="Acyl_CoA_acyltransferase"/>
</dbReference>
<dbReference type="SUPFAM" id="SSF55718">
    <property type="entry name" value="SCP-like"/>
    <property type="match status" value="1"/>
</dbReference>
<evidence type="ECO:0000259" key="5">
    <source>
        <dbReference type="PROSITE" id="PS51186"/>
    </source>
</evidence>
<dbReference type="NCBIfam" id="NF002367">
    <property type="entry name" value="PRK01346.1-4"/>
    <property type="match status" value="1"/>
</dbReference>
<reference evidence="6 7" key="1">
    <citation type="journal article" date="2017" name="Biochemistry">
        <title>Identification of the Biosynthetic Pathway for the Antibiotic Bicyclomycin.</title>
        <authorList>
            <person name="Patteson J."/>
            <person name="Cai W."/>
            <person name="Johnson R.A."/>
            <person name="Santa Maria K."/>
            <person name="Li B."/>
        </authorList>
    </citation>
    <scope>NUCLEOTIDE SEQUENCE [LARGE SCALE GENOMIC DNA]</scope>
    <source>
        <strain evidence="6 7">ATCC 21532</strain>
    </source>
</reference>
<comment type="similarity">
    <text evidence="1 4">Belongs to the acetyltransferase Eis family.</text>
</comment>
<keyword evidence="3 4" id="KW-0012">Acyltransferase</keyword>
<sequence length="414" mass="45023">MSLEIRPVGETEVPDWVRAMRTGFLVPPVAPKDEVEIRRAGMDLARTQGAFDDGRCVGTFRSFTQRLTVPGGTAVTANAVTNVTVTPTHRRRGLLGRMMGNALRAARERGDAAATLLSAEYPIYGRFGFGPASRVTRWEVQVTRAGLDPHYAGPADGGRVDFADGGTVRQLAPALHERLRARQHGAVDRTERWWRMATGDMPQLGPQAWTEPFYALYRSPAGSVDGLLTYTADAVWEAKLPMNTATVRDLIAVSPEAERALWHFLFSIDWITRVDTGLRAPDDVLPLLLPDPRAARVTTDADYMWLRPLDVPALLEARTYACPGSLVLDVTDPDGLSGGRFALEAGPDGASCVPTSRPAELSLGVGELGALCLGDESAVRLAALGRVREDRPGAAARAELMLRTARRPWCPDMF</sequence>
<dbReference type="SUPFAM" id="SSF55729">
    <property type="entry name" value="Acyl-CoA N-acyltransferases (Nat)"/>
    <property type="match status" value="1"/>
</dbReference>
<dbReference type="GO" id="GO:0030649">
    <property type="term" value="P:aminoglycoside antibiotic catabolic process"/>
    <property type="evidence" value="ECO:0007669"/>
    <property type="project" value="TreeGrafter"/>
</dbReference>
<comment type="caution">
    <text evidence="6">The sequence shown here is derived from an EMBL/GenBank/DDBJ whole genome shotgun (WGS) entry which is preliminary data.</text>
</comment>
<accession>A0A2G1XK76</accession>
<dbReference type="OrthoDB" id="8399956at2"/>
<comment type="subunit">
    <text evidence="4">Homohexamer; trimer of dimers.</text>
</comment>
<dbReference type="CDD" id="cd04301">
    <property type="entry name" value="NAT_SF"/>
    <property type="match status" value="1"/>
</dbReference>
<keyword evidence="7" id="KW-1185">Reference proteome</keyword>
<dbReference type="PROSITE" id="PS51186">
    <property type="entry name" value="GNAT"/>
    <property type="match status" value="1"/>
</dbReference>
<name>A0A2G1XK76_STRCJ</name>
<dbReference type="InterPro" id="IPR025559">
    <property type="entry name" value="Eis_dom"/>
</dbReference>
<evidence type="ECO:0000313" key="7">
    <source>
        <dbReference type="Proteomes" id="UP000222531"/>
    </source>
</evidence>
<feature type="binding site" evidence="4">
    <location>
        <begin position="91"/>
        <end position="96"/>
    </location>
    <ligand>
        <name>acetyl-CoA</name>
        <dbReference type="ChEBI" id="CHEBI:57288"/>
    </ligand>
</feature>
<feature type="active site" description="Proton donor" evidence="4">
    <location>
        <position position="124"/>
    </location>
</feature>
<protein>
    <submittedName>
        <fullName evidence="6">GNAT family N-acetyltransferase</fullName>
    </submittedName>
</protein>
<dbReference type="AlphaFoldDB" id="A0A2G1XK76"/>
<dbReference type="InterPro" id="IPR000182">
    <property type="entry name" value="GNAT_dom"/>
</dbReference>
<dbReference type="PANTHER" id="PTHR37817:SF1">
    <property type="entry name" value="N-ACETYLTRANSFERASE EIS"/>
    <property type="match status" value="1"/>
</dbReference>
<dbReference type="Gene3D" id="3.40.630.30">
    <property type="match status" value="2"/>
</dbReference>
<dbReference type="InterPro" id="IPR041380">
    <property type="entry name" value="Acetyltransf_17"/>
</dbReference>
<dbReference type="Pfam" id="PF13530">
    <property type="entry name" value="SCP2_2"/>
    <property type="match status" value="1"/>
</dbReference>
<dbReference type="HAMAP" id="MF_01812">
    <property type="entry name" value="Eis"/>
    <property type="match status" value="1"/>
</dbReference>
<evidence type="ECO:0000256" key="3">
    <source>
        <dbReference type="ARBA" id="ARBA00023315"/>
    </source>
</evidence>
<gene>
    <name evidence="6" type="ORF">BLA24_12835</name>
</gene>
<dbReference type="Proteomes" id="UP000222531">
    <property type="component" value="Unassembled WGS sequence"/>
</dbReference>
<feature type="active site" description="Proton acceptor; via carboxylate" evidence="4">
    <location>
        <position position="414"/>
    </location>
</feature>
<evidence type="ECO:0000256" key="2">
    <source>
        <dbReference type="ARBA" id="ARBA00022679"/>
    </source>
</evidence>
<keyword evidence="2 4" id="KW-0808">Transferase</keyword>